<evidence type="ECO:0000259" key="5">
    <source>
        <dbReference type="Pfam" id="PF22780"/>
    </source>
</evidence>
<sequence length="412" mass="45876">MSKKVLVIGGGPAGIIAAATASKKGNKVILLDKNSIIGKKMLITGNGRCNITNNCEIEDLIENVTRNRNFLYSSFYSFSNKDIIDILQKYDVEIKVENDGRCFPKSDKSIDVTNALKTYLLDNGVILSLNCNVINVEKYKNKFITEYTKNNRKEIIESDSLIIATGGKSYPSTGSTGDGYKFGKKFGHNIISTKPSIVPINIKENWIKQNKGLSFKNVKIVLSSDDKIIDYEIGDIIFTHFGISGPAIFNITSRNNRKINAKDRFKLDIDLFPSLNLKELDEKIIELLGSNPNKNIINVLSIILKYNFVLAILNLLQINISLKASNFTKEHRRKLVRLLKSITLNIADLRSIEEAYVTSGGIDINQINPSTMESKIVEGLFFCGEVLDVDAYTGGFNLQISYSTGYLAGDNQ</sequence>
<evidence type="ECO:0000313" key="7">
    <source>
        <dbReference type="Proteomes" id="UP000467132"/>
    </source>
</evidence>
<dbReference type="Pfam" id="PF22780">
    <property type="entry name" value="HI0933_like_1st"/>
    <property type="match status" value="1"/>
</dbReference>
<dbReference type="Proteomes" id="UP000467132">
    <property type="component" value="Unassembled WGS sequence"/>
</dbReference>
<dbReference type="InterPro" id="IPR004792">
    <property type="entry name" value="BaiN-like"/>
</dbReference>
<dbReference type="SUPFAM" id="SSF160996">
    <property type="entry name" value="HI0933 insert domain-like"/>
    <property type="match status" value="1"/>
</dbReference>
<dbReference type="RefSeq" id="WP_160197087.1">
    <property type="nucleotide sequence ID" value="NZ_QXXA01000007.1"/>
</dbReference>
<protein>
    <submittedName>
        <fullName evidence="6">NAD(P)/FAD-dependent oxidoreductase</fullName>
    </submittedName>
</protein>
<dbReference type="PANTHER" id="PTHR42887">
    <property type="entry name" value="OS12G0638800 PROTEIN"/>
    <property type="match status" value="1"/>
</dbReference>
<organism evidence="6 7">
    <name type="scientific">Senegalia massiliensis</name>
    <dbReference type="NCBI Taxonomy" id="1720316"/>
    <lineage>
        <taxon>Bacteria</taxon>
        <taxon>Bacillati</taxon>
        <taxon>Bacillota</taxon>
        <taxon>Clostridia</taxon>
        <taxon>Eubacteriales</taxon>
        <taxon>Clostridiaceae</taxon>
        <taxon>Senegalia</taxon>
    </lineage>
</organism>
<dbReference type="Gene3D" id="2.40.30.10">
    <property type="entry name" value="Translation factors"/>
    <property type="match status" value="1"/>
</dbReference>
<dbReference type="AlphaFoldDB" id="A0A845QUN6"/>
<proteinExistence type="predicted"/>
<dbReference type="Gene3D" id="1.10.8.260">
    <property type="entry name" value="HI0933 insert domain-like"/>
    <property type="match status" value="1"/>
</dbReference>
<comment type="cofactor">
    <cofactor evidence="1">
        <name>FAD</name>
        <dbReference type="ChEBI" id="CHEBI:57692"/>
    </cofactor>
</comment>
<dbReference type="PANTHER" id="PTHR42887:SF2">
    <property type="entry name" value="OS12G0638800 PROTEIN"/>
    <property type="match status" value="1"/>
</dbReference>
<dbReference type="OrthoDB" id="9773233at2"/>
<reference evidence="6 7" key="1">
    <citation type="submission" date="2018-08" db="EMBL/GenBank/DDBJ databases">
        <title>Murine metabolic-syndrome-specific gut microbial biobank.</title>
        <authorList>
            <person name="Liu C."/>
        </authorList>
    </citation>
    <scope>NUCLEOTIDE SEQUENCE [LARGE SCALE GENOMIC DNA]</scope>
    <source>
        <strain evidence="6 7">583</strain>
    </source>
</reference>
<dbReference type="PRINTS" id="PR00368">
    <property type="entry name" value="FADPNR"/>
</dbReference>
<comment type="caution">
    <text evidence="6">The sequence shown here is derived from an EMBL/GenBank/DDBJ whole genome shotgun (WGS) entry which is preliminary data.</text>
</comment>
<dbReference type="Pfam" id="PF03486">
    <property type="entry name" value="HI0933_like"/>
    <property type="match status" value="1"/>
</dbReference>
<evidence type="ECO:0000256" key="2">
    <source>
        <dbReference type="ARBA" id="ARBA00022630"/>
    </source>
</evidence>
<dbReference type="EMBL" id="QXXA01000007">
    <property type="protein sequence ID" value="NBI06597.1"/>
    <property type="molecule type" value="Genomic_DNA"/>
</dbReference>
<keyword evidence="2" id="KW-0285">Flavoprotein</keyword>
<gene>
    <name evidence="6" type="ORF">D3Z33_06950</name>
</gene>
<keyword evidence="7" id="KW-1185">Reference proteome</keyword>
<dbReference type="InterPro" id="IPR057661">
    <property type="entry name" value="RsdA/BaiN/AoA(So)_Rossmann"/>
</dbReference>
<keyword evidence="3" id="KW-0274">FAD</keyword>
<dbReference type="InterPro" id="IPR055178">
    <property type="entry name" value="RsdA/BaiN/AoA(So)-like_dom"/>
</dbReference>
<dbReference type="InterPro" id="IPR023166">
    <property type="entry name" value="BaiN-like_dom_sf"/>
</dbReference>
<evidence type="ECO:0000259" key="4">
    <source>
        <dbReference type="Pfam" id="PF03486"/>
    </source>
</evidence>
<feature type="domain" description="RsdA/BaiN/AoA(So)-like Rossmann fold-like" evidence="4">
    <location>
        <begin position="4"/>
        <end position="410"/>
    </location>
</feature>
<dbReference type="NCBIfam" id="TIGR00275">
    <property type="entry name" value="aminoacetone oxidase family FAD-binding enzyme"/>
    <property type="match status" value="1"/>
</dbReference>
<feature type="domain" description="RsdA/BaiN/AoA(So)-like insert" evidence="5">
    <location>
        <begin position="195"/>
        <end position="357"/>
    </location>
</feature>
<dbReference type="Gene3D" id="3.50.50.60">
    <property type="entry name" value="FAD/NAD(P)-binding domain"/>
    <property type="match status" value="1"/>
</dbReference>
<dbReference type="InterPro" id="IPR036188">
    <property type="entry name" value="FAD/NAD-bd_sf"/>
</dbReference>
<dbReference type="PRINTS" id="PR00411">
    <property type="entry name" value="PNDRDTASEI"/>
</dbReference>
<evidence type="ECO:0000256" key="3">
    <source>
        <dbReference type="ARBA" id="ARBA00022827"/>
    </source>
</evidence>
<dbReference type="SUPFAM" id="SSF51905">
    <property type="entry name" value="FAD/NAD(P)-binding domain"/>
    <property type="match status" value="1"/>
</dbReference>
<evidence type="ECO:0000313" key="6">
    <source>
        <dbReference type="EMBL" id="NBI06597.1"/>
    </source>
</evidence>
<name>A0A845QUN6_9CLOT</name>
<evidence type="ECO:0000256" key="1">
    <source>
        <dbReference type="ARBA" id="ARBA00001974"/>
    </source>
</evidence>
<accession>A0A845QUN6</accession>